<dbReference type="RefSeq" id="WP_049988589.1">
    <property type="nucleotide sequence ID" value="NZ_FOIS01000002.1"/>
</dbReference>
<dbReference type="GO" id="GO:0005975">
    <property type="term" value="P:carbohydrate metabolic process"/>
    <property type="evidence" value="ECO:0007669"/>
    <property type="project" value="InterPro"/>
</dbReference>
<dbReference type="PROSITE" id="PS51257">
    <property type="entry name" value="PROKAR_LIPOPROTEIN"/>
    <property type="match status" value="1"/>
</dbReference>
<gene>
    <name evidence="2" type="ORF">SAMN05216285_1577</name>
</gene>
<feature type="region of interest" description="Disordered" evidence="1">
    <location>
        <begin position="28"/>
        <end position="60"/>
    </location>
</feature>
<organism evidence="2 3">
    <name type="scientific">Natrinema salifodinae</name>
    <dbReference type="NCBI Taxonomy" id="1202768"/>
    <lineage>
        <taxon>Archaea</taxon>
        <taxon>Methanobacteriati</taxon>
        <taxon>Methanobacteriota</taxon>
        <taxon>Stenosarchaea group</taxon>
        <taxon>Halobacteria</taxon>
        <taxon>Halobacteriales</taxon>
        <taxon>Natrialbaceae</taxon>
        <taxon>Natrinema</taxon>
    </lineage>
</organism>
<dbReference type="AlphaFoldDB" id="A0A1I0ND19"/>
<evidence type="ECO:0000313" key="2">
    <source>
        <dbReference type="EMBL" id="SEV98934.1"/>
    </source>
</evidence>
<evidence type="ECO:0008006" key="4">
    <source>
        <dbReference type="Google" id="ProtNLM"/>
    </source>
</evidence>
<dbReference type="OrthoDB" id="248140at2157"/>
<reference evidence="3" key="1">
    <citation type="submission" date="2016-10" db="EMBL/GenBank/DDBJ databases">
        <authorList>
            <person name="Varghese N."/>
        </authorList>
    </citation>
    <scope>NUCLEOTIDE SEQUENCE [LARGE SCALE GENOMIC DNA]</scope>
    <source>
        <strain evidence="3">CGMCC 1.12284</strain>
    </source>
</reference>
<dbReference type="CDD" id="cd10970">
    <property type="entry name" value="CE4_DAC_u1_6s"/>
    <property type="match status" value="1"/>
</dbReference>
<sequence length="420" mass="46146">MTDRNRRSFITTVAATGTLGLAGCLSPLQDLRGSGEPTSTQSDSTDESGSDADDLGLPGTPVERFEAVDEWTAMIGAGELEAATDDPYADSQSARLTAGEDAEYAAIYRTYPDGLDLSGQNLSLATKFTGRDQVRLTLELFAPNSRNVHATERILTGPTDRWVRVDFGTDRIDTQPDLSDVRELRLTVRRRGDPSGSIDCMVDDLRAVERPGTGKVMFLFDGTLESHYETALEHMESYGFTGVEAVMPEAVGESGRLTIDRLTELRDAGWDMAARPRTGAHFLHEYSPEEQEGMIKRTKAYLENRGFEDGARHFVTPRNILSPAARDLVEEHHDQAFRFGGGPNALPLTDPHNVGFFSGEAGAETKTYVDYAAEYGQLAVLKFDYIDTENSISESAFEDVLDYVDRQDVEVVSASDLLES</sequence>
<keyword evidence="3" id="KW-1185">Reference proteome</keyword>
<dbReference type="EMBL" id="FOIS01000002">
    <property type="protein sequence ID" value="SEV98934.1"/>
    <property type="molecule type" value="Genomic_DNA"/>
</dbReference>
<dbReference type="Proteomes" id="UP000183275">
    <property type="component" value="Unassembled WGS sequence"/>
</dbReference>
<evidence type="ECO:0000256" key="1">
    <source>
        <dbReference type="SAM" id="MobiDB-lite"/>
    </source>
</evidence>
<name>A0A1I0ND19_9EURY</name>
<feature type="compositionally biased region" description="Acidic residues" evidence="1">
    <location>
        <begin position="44"/>
        <end position="54"/>
    </location>
</feature>
<dbReference type="Gene3D" id="3.20.20.370">
    <property type="entry name" value="Glycoside hydrolase/deacetylase"/>
    <property type="match status" value="1"/>
</dbReference>
<dbReference type="InterPro" id="IPR011330">
    <property type="entry name" value="Glyco_hydro/deAcase_b/a-brl"/>
</dbReference>
<evidence type="ECO:0000313" key="3">
    <source>
        <dbReference type="Proteomes" id="UP000183275"/>
    </source>
</evidence>
<proteinExistence type="predicted"/>
<dbReference type="SUPFAM" id="SSF88713">
    <property type="entry name" value="Glycoside hydrolase/deacetylase"/>
    <property type="match status" value="1"/>
</dbReference>
<protein>
    <recommendedName>
        <fullName evidence="4">Peptidoglycan/xylan/chitin deacetylase, PgdA/CDA1 family</fullName>
    </recommendedName>
</protein>
<accession>A0A1I0ND19</accession>
<dbReference type="eggNOG" id="arCOG09161">
    <property type="taxonomic scope" value="Archaea"/>
</dbReference>